<keyword evidence="1" id="KW-0812">Transmembrane</keyword>
<dbReference type="AlphaFoldDB" id="A0A8H7N5T6"/>
<evidence type="ECO:0000313" key="3">
    <source>
        <dbReference type="Proteomes" id="UP000616885"/>
    </source>
</evidence>
<dbReference type="Proteomes" id="UP000616885">
    <property type="component" value="Unassembled WGS sequence"/>
</dbReference>
<reference evidence="2" key="1">
    <citation type="submission" date="2020-10" db="EMBL/GenBank/DDBJ databases">
        <title>High-Quality Genome Resource of Clonostachys rosea strain S41 by Oxford Nanopore Long-Read Sequencing.</title>
        <authorList>
            <person name="Wang H."/>
        </authorList>
    </citation>
    <scope>NUCLEOTIDE SEQUENCE</scope>
    <source>
        <strain evidence="2">S41</strain>
    </source>
</reference>
<gene>
    <name evidence="2" type="ORF">IM811_016913</name>
</gene>
<sequence>MCVGIRPGDKGSRLTGKKHSEVRCKAGHLNIPQHHTAKSEIAQRIFDEEGKFPAFFAFFDYLLHQKNFLVLNGQGRLTYRGIGRAVSLLKSSPHITKNEAVQRLNNNGTDPPNPNALDDLILAVNMVIMVDCDPQKSHTLGFTIADYSPKSWQPEETYLDFVKRSFPIYADRSKRLQWSIKAWKLKEKLGVEFRPTDDLDKHLLYDSKDPPCVYLFHQVGFLKAQLKKYNEMKTPLDLSVDKCLERGSPPARLLYETIHSLQWLLFRRADNKSGAILKELVGEKGFDPECADYEGYGRLEGEGFTYTYLGERMRKLEAALANPPPRNKLERWLQSQTSERNALFIALVALFISIFVGLLSLGLAAVQTWIAWMAWKYPVK</sequence>
<dbReference type="EMBL" id="JADCTT010000008">
    <property type="protein sequence ID" value="KAF9749118.1"/>
    <property type="molecule type" value="Genomic_DNA"/>
</dbReference>
<keyword evidence="1" id="KW-1133">Transmembrane helix</keyword>
<evidence type="ECO:0000313" key="2">
    <source>
        <dbReference type="EMBL" id="KAF9749118.1"/>
    </source>
</evidence>
<feature type="transmembrane region" description="Helical" evidence="1">
    <location>
        <begin position="342"/>
        <end position="375"/>
    </location>
</feature>
<evidence type="ECO:0000256" key="1">
    <source>
        <dbReference type="SAM" id="Phobius"/>
    </source>
</evidence>
<accession>A0A8H7N5T6</accession>
<organism evidence="2 3">
    <name type="scientific">Bionectria ochroleuca</name>
    <name type="common">Gliocladium roseum</name>
    <dbReference type="NCBI Taxonomy" id="29856"/>
    <lineage>
        <taxon>Eukaryota</taxon>
        <taxon>Fungi</taxon>
        <taxon>Dikarya</taxon>
        <taxon>Ascomycota</taxon>
        <taxon>Pezizomycotina</taxon>
        <taxon>Sordariomycetes</taxon>
        <taxon>Hypocreomycetidae</taxon>
        <taxon>Hypocreales</taxon>
        <taxon>Bionectriaceae</taxon>
        <taxon>Clonostachys</taxon>
    </lineage>
</organism>
<comment type="caution">
    <text evidence="2">The sequence shown here is derived from an EMBL/GenBank/DDBJ whole genome shotgun (WGS) entry which is preliminary data.</text>
</comment>
<keyword evidence="1" id="KW-0472">Membrane</keyword>
<protein>
    <submittedName>
        <fullName evidence="2">Uncharacterized protein</fullName>
    </submittedName>
</protein>
<name>A0A8H7N5T6_BIOOC</name>
<proteinExistence type="predicted"/>